<feature type="compositionally biased region" description="Basic and acidic residues" evidence="3">
    <location>
        <begin position="253"/>
        <end position="270"/>
    </location>
</feature>
<dbReference type="Proteomes" id="UP001652624">
    <property type="component" value="Chromosome 1"/>
</dbReference>
<feature type="region of interest" description="Disordered" evidence="3">
    <location>
        <begin position="838"/>
        <end position="963"/>
    </location>
</feature>
<dbReference type="Gene3D" id="2.30.42.10">
    <property type="match status" value="1"/>
</dbReference>
<feature type="region of interest" description="Disordered" evidence="3">
    <location>
        <begin position="41"/>
        <end position="152"/>
    </location>
</feature>
<evidence type="ECO:0000259" key="5">
    <source>
        <dbReference type="PROSITE" id="PS50106"/>
    </source>
</evidence>
<dbReference type="GeneID" id="103123040"/>
<feature type="domain" description="C2" evidence="4">
    <location>
        <begin position="1028"/>
        <end position="1146"/>
    </location>
</feature>
<feature type="compositionally biased region" description="Basic and acidic residues" evidence="3">
    <location>
        <begin position="840"/>
        <end position="884"/>
    </location>
</feature>
<dbReference type="SMART" id="SM00239">
    <property type="entry name" value="C2"/>
    <property type="match status" value="2"/>
</dbReference>
<dbReference type="InterPro" id="IPR036034">
    <property type="entry name" value="PDZ_sf"/>
</dbReference>
<feature type="compositionally biased region" description="Acidic residues" evidence="3">
    <location>
        <begin position="336"/>
        <end position="346"/>
    </location>
</feature>
<dbReference type="InterPro" id="IPR000008">
    <property type="entry name" value="C2_dom"/>
</dbReference>
<dbReference type="PROSITE" id="PS50106">
    <property type="entry name" value="PDZ"/>
    <property type="match status" value="1"/>
</dbReference>
<feature type="compositionally biased region" description="Basic and acidic residues" evidence="3">
    <location>
        <begin position="126"/>
        <end position="144"/>
    </location>
</feature>
<accession>A0ABM3XTN8</accession>
<dbReference type="InterPro" id="IPR039032">
    <property type="entry name" value="Rim-like"/>
</dbReference>
<dbReference type="Gene3D" id="2.60.40.150">
    <property type="entry name" value="C2 domain"/>
    <property type="match status" value="2"/>
</dbReference>
<dbReference type="CDD" id="cd04028">
    <property type="entry name" value="C2B_RIM1alpha"/>
    <property type="match status" value="1"/>
</dbReference>
<dbReference type="PANTHER" id="PTHR12157">
    <property type="entry name" value="REGULATING SYNAPTIC MEMBRANE EXOCYTOSIS PROTEIN"/>
    <property type="match status" value="1"/>
</dbReference>
<reference evidence="7" key="2">
    <citation type="submission" date="2025-08" db="UniProtKB">
        <authorList>
            <consortium name="RefSeq"/>
        </authorList>
    </citation>
    <scope>IDENTIFICATION</scope>
</reference>
<dbReference type="InterPro" id="IPR035892">
    <property type="entry name" value="C2_domain_sf"/>
</dbReference>
<comment type="subcellular location">
    <subcellularLocation>
        <location evidence="2">Synapse</location>
    </subcellularLocation>
</comment>
<feature type="compositionally biased region" description="Polar residues" evidence="3">
    <location>
        <begin position="288"/>
        <end position="299"/>
    </location>
</feature>
<dbReference type="Pfam" id="PF00168">
    <property type="entry name" value="C2"/>
    <property type="match status" value="2"/>
</dbReference>
<feature type="compositionally biased region" description="Basic and acidic residues" evidence="3">
    <location>
        <begin position="50"/>
        <end position="60"/>
    </location>
</feature>
<dbReference type="InterPro" id="IPR001478">
    <property type="entry name" value="PDZ"/>
</dbReference>
<feature type="compositionally biased region" description="Basic and acidic residues" evidence="3">
    <location>
        <begin position="347"/>
        <end position="361"/>
    </location>
</feature>
<feature type="region of interest" description="Disordered" evidence="3">
    <location>
        <begin position="716"/>
        <end position="804"/>
    </location>
</feature>
<dbReference type="SUPFAM" id="SSF50156">
    <property type="entry name" value="PDZ domain-like"/>
    <property type="match status" value="1"/>
</dbReference>
<gene>
    <name evidence="7" type="primary">RIMS2</name>
</gene>
<sequence length="1182" mass="134756">MQFETLRQVCNSVLSHFHGVFSSPPNILQNEIFGQTLNNVRKRSPSVSRDQNRRYDQREEREEEYSQYATSDSAMPRSPSDYTDSRSHHEPQFYEESDHMNYRDSNRRSHRHSKEYIEDDEDVESRDEYERQRREEEYQARYRSDPNLARYPVKPQPYEEQMRIHAEVSRARHERRHSDVSLANAELEDSRIPMLRMDRPSRQRSISERRAALENQRSYSMERTRETQGPSSYPQRTTNHSPPTPRRSPIPIDRPDMRRTDSLRKQHHLDPSSAVRKTKREKMETMLRNDSLSSDQSESVRPPPPKPHKSKKGGKMRQVSLSSSEEELASTPEYTSCDDVEIESESVSEKGDSQKGKRKTSEQAVLSDSNTRSERQKKMMYFGGHSLEDDLEWSEPQIKDSGVDTCSSTTLNEEHSHSDKHPVTWQPSKDGDCLIGRILLNKRLKDGSVPRDSGAMLGLKVVGGKMTESGRLCAFITKVKKGSLADTVGHLRPGDEVLEWNGRLLQGATFEEVYNIILESKPEPQVELVVSRPIGDIPRIPDSTHTQLESSSSSFESQKMDRPSISVTSPMSPGMLRDVPQFLSGQLSIKLWFDKVGHQLIVTILGAKDLPSREDGRPRNPYVKIYFLPDRSDKNKRRTKTVKKTLEPKWNQTFIYSPVHRREFRERMLEITLWDQARVREEESEFLGEILIELETALLDDEPHWYKLQTHDVSSLPLPHPSPYLSRRQLHGESPTRRLQRSKRISDSEVSDYDCDDGVGVVSGSPHRADAIGRIRSWSPNAPPPQSRNVEQGLRGTRSTTGHYNTISRMDRHHVMDDHYSPDRDSHFLTLPRSRYSQSLEHHHRDGRDCEAADRQPYHRSRSTEQRPLLERTTTRSRSTERPDTNLMRSMPSLMTGRSAPPSPALSRSHPRTGSVQTSPSSTPVAGRRGRQLPQLPPKGTLERKAGGKKLRSTVQRSTETGLAVEMRNWMTRQASRESTDGSMNSYSSEGNLIFPGVRLASDSQFSDFLDGLGPAQLVGRQTLATPAMGDIQVGMMDKKGQLEVEIIRARGLVVKPGSKTLPAPYVKVYLLDNGVCIAKKKTKVARKTLEPLYQQLLSFEESPQGKVLQIIVWGDYGRMDHKSFMGVAQILLDELELSNMVIGWFKLFPPSSLVDPTLAPLTRRASQSSLESSTGPSYSRS</sequence>
<evidence type="ECO:0000256" key="2">
    <source>
        <dbReference type="ARBA" id="ARBA00034103"/>
    </source>
</evidence>
<evidence type="ECO:0000313" key="7">
    <source>
        <dbReference type="RefSeq" id="XP_060052184.1"/>
    </source>
</evidence>
<organism evidence="6 7">
    <name type="scientific">Erinaceus europaeus</name>
    <name type="common">Western European hedgehog</name>
    <dbReference type="NCBI Taxonomy" id="9365"/>
    <lineage>
        <taxon>Eukaryota</taxon>
        <taxon>Metazoa</taxon>
        <taxon>Chordata</taxon>
        <taxon>Craniata</taxon>
        <taxon>Vertebrata</taxon>
        <taxon>Euteleostomi</taxon>
        <taxon>Mammalia</taxon>
        <taxon>Eutheria</taxon>
        <taxon>Laurasiatheria</taxon>
        <taxon>Eulipotyphla</taxon>
        <taxon>Erinaceidae</taxon>
        <taxon>Erinaceinae</taxon>
        <taxon>Erinaceus</taxon>
    </lineage>
</organism>
<name>A0ABM3XTN8_ERIEU</name>
<dbReference type="SUPFAM" id="SSF49562">
    <property type="entry name" value="C2 domain (Calcium/lipid-binding domain, CaLB)"/>
    <property type="match status" value="2"/>
</dbReference>
<dbReference type="PROSITE" id="PS50004">
    <property type="entry name" value="C2"/>
    <property type="match status" value="2"/>
</dbReference>
<feature type="domain" description="PDZ" evidence="5">
    <location>
        <begin position="446"/>
        <end position="532"/>
    </location>
</feature>
<feature type="compositionally biased region" description="Basic and acidic residues" evidence="3">
    <location>
        <begin position="83"/>
        <end position="107"/>
    </location>
</feature>
<feature type="region of interest" description="Disordered" evidence="3">
    <location>
        <begin position="401"/>
        <end position="425"/>
    </location>
</feature>
<feature type="region of interest" description="Disordered" evidence="3">
    <location>
        <begin position="191"/>
        <end position="376"/>
    </location>
</feature>
<dbReference type="CDD" id="cd04031">
    <property type="entry name" value="C2A_RIM1alpha"/>
    <property type="match status" value="1"/>
</dbReference>
<feature type="compositionally biased region" description="Polar residues" evidence="3">
    <location>
        <begin position="914"/>
        <end position="924"/>
    </location>
</feature>
<feature type="compositionally biased region" description="Basic and acidic residues" evidence="3">
    <location>
        <begin position="191"/>
        <end position="212"/>
    </location>
</feature>
<evidence type="ECO:0000259" key="4">
    <source>
        <dbReference type="PROSITE" id="PS50004"/>
    </source>
</evidence>
<keyword evidence="1" id="KW-0770">Synapse</keyword>
<feature type="compositionally biased region" description="Basic and acidic residues" evidence="3">
    <location>
        <begin position="412"/>
        <end position="422"/>
    </location>
</feature>
<feature type="region of interest" description="Disordered" evidence="3">
    <location>
        <begin position="539"/>
        <end position="571"/>
    </location>
</feature>
<evidence type="ECO:0000256" key="1">
    <source>
        <dbReference type="ARBA" id="ARBA00023018"/>
    </source>
</evidence>
<proteinExistence type="predicted"/>
<feature type="compositionally biased region" description="Polar residues" evidence="3">
    <location>
        <begin position="227"/>
        <end position="240"/>
    </location>
</feature>
<evidence type="ECO:0000256" key="3">
    <source>
        <dbReference type="SAM" id="MobiDB-lite"/>
    </source>
</evidence>
<dbReference type="SMART" id="SM00228">
    <property type="entry name" value="PDZ"/>
    <property type="match status" value="1"/>
</dbReference>
<feature type="compositionally biased region" description="Basic residues" evidence="3">
    <location>
        <begin position="306"/>
        <end position="315"/>
    </location>
</feature>
<dbReference type="PANTHER" id="PTHR12157:SF15">
    <property type="entry name" value="REGULATING SYNAPTIC MEMBRANE EXOCYTOSIS PROTEIN 2"/>
    <property type="match status" value="1"/>
</dbReference>
<dbReference type="CDD" id="cd06714">
    <property type="entry name" value="PDZ_RIM-like"/>
    <property type="match status" value="1"/>
</dbReference>
<protein>
    <submittedName>
        <fullName evidence="7">Regulating synaptic membrane exocytosis protein 2 isoform X34</fullName>
    </submittedName>
</protein>
<reference evidence="6" key="1">
    <citation type="submission" date="2025-05" db="UniProtKB">
        <authorList>
            <consortium name="RefSeq"/>
        </authorList>
    </citation>
    <scope>NUCLEOTIDE SEQUENCE [LARGE SCALE GENOMIC DNA]</scope>
</reference>
<evidence type="ECO:0000313" key="6">
    <source>
        <dbReference type="Proteomes" id="UP001652624"/>
    </source>
</evidence>
<keyword evidence="6" id="KW-1185">Reference proteome</keyword>
<dbReference type="RefSeq" id="XP_060052184.1">
    <property type="nucleotide sequence ID" value="XM_060196201.1"/>
</dbReference>
<feature type="domain" description="C2" evidence="4">
    <location>
        <begin position="583"/>
        <end position="706"/>
    </location>
</feature>
<dbReference type="Pfam" id="PF00595">
    <property type="entry name" value="PDZ"/>
    <property type="match status" value="1"/>
</dbReference>